<evidence type="ECO:0008006" key="4">
    <source>
        <dbReference type="Google" id="ProtNLM"/>
    </source>
</evidence>
<dbReference type="InterPro" id="IPR036388">
    <property type="entry name" value="WH-like_DNA-bd_sf"/>
</dbReference>
<dbReference type="Gene3D" id="1.10.10.10">
    <property type="entry name" value="Winged helix-like DNA-binding domain superfamily/Winged helix DNA-binding domain"/>
    <property type="match status" value="1"/>
</dbReference>
<dbReference type="RefSeq" id="WP_344514816.1">
    <property type="nucleotide sequence ID" value="NZ_BAAATU010000031.1"/>
</dbReference>
<evidence type="ECO:0000256" key="1">
    <source>
        <dbReference type="SAM" id="MobiDB-lite"/>
    </source>
</evidence>
<keyword evidence="3" id="KW-1185">Reference proteome</keyword>
<feature type="region of interest" description="Disordered" evidence="1">
    <location>
        <begin position="118"/>
        <end position="142"/>
    </location>
</feature>
<dbReference type="InterPro" id="IPR036390">
    <property type="entry name" value="WH_DNA-bd_sf"/>
</dbReference>
<sequence length="142" mass="14880">MEQLEQAVDIRDGAAQRVIAVLEHIEAAATAPVGSGDPLSTADQAALLAIVDGATLYQHLLTNRMSVTTASGTRISYEELQRLEGSGLVTRDIDTPVHAGQQVAVTDAGRAALAAARRLTTPQAPPKAGRPGAWPSAHARRR</sequence>
<dbReference type="SUPFAM" id="SSF46785">
    <property type="entry name" value="Winged helix' DNA-binding domain"/>
    <property type="match status" value="1"/>
</dbReference>
<dbReference type="Proteomes" id="UP001596200">
    <property type="component" value="Unassembled WGS sequence"/>
</dbReference>
<protein>
    <recommendedName>
        <fullName evidence="4">MarR family transcriptional regulator</fullName>
    </recommendedName>
</protein>
<proteinExistence type="predicted"/>
<comment type="caution">
    <text evidence="2">The sequence shown here is derived from an EMBL/GenBank/DDBJ whole genome shotgun (WGS) entry which is preliminary data.</text>
</comment>
<reference evidence="3" key="1">
    <citation type="journal article" date="2019" name="Int. J. Syst. Evol. Microbiol.">
        <title>The Global Catalogue of Microorganisms (GCM) 10K type strain sequencing project: providing services to taxonomists for standard genome sequencing and annotation.</title>
        <authorList>
            <consortium name="The Broad Institute Genomics Platform"/>
            <consortium name="The Broad Institute Genome Sequencing Center for Infectious Disease"/>
            <person name="Wu L."/>
            <person name="Ma J."/>
        </authorList>
    </citation>
    <scope>NUCLEOTIDE SEQUENCE [LARGE SCALE GENOMIC DNA]</scope>
    <source>
        <strain evidence="3">JCM 4147</strain>
    </source>
</reference>
<evidence type="ECO:0000313" key="3">
    <source>
        <dbReference type="Proteomes" id="UP001596200"/>
    </source>
</evidence>
<evidence type="ECO:0000313" key="2">
    <source>
        <dbReference type="EMBL" id="MFC5914460.1"/>
    </source>
</evidence>
<organism evidence="2 3">
    <name type="scientific">Streptomyces pulveraceus</name>
    <dbReference type="NCBI Taxonomy" id="68258"/>
    <lineage>
        <taxon>Bacteria</taxon>
        <taxon>Bacillati</taxon>
        <taxon>Actinomycetota</taxon>
        <taxon>Actinomycetes</taxon>
        <taxon>Kitasatosporales</taxon>
        <taxon>Streptomycetaceae</taxon>
        <taxon>Streptomyces</taxon>
    </lineage>
</organism>
<gene>
    <name evidence="2" type="ORF">ACFP1B_13610</name>
</gene>
<name>A0ABW1GHZ1_9ACTN</name>
<dbReference type="EMBL" id="JBHSPU010000013">
    <property type="protein sequence ID" value="MFC5914460.1"/>
    <property type="molecule type" value="Genomic_DNA"/>
</dbReference>
<accession>A0ABW1GHZ1</accession>